<sequence>MIAIFFLNYPTSNFKIATFRPHLWKSTVKFLVSLTILTILDLDFILYYGIYYIASESRAFSRLKQNGKLTLPAFMLTLKPHWLLVVTVYEIGEVLADETLSYERIIGRLKGIHKAETDADIRDHLLLNIVDIDTKEEGQTHLDKNATADKIISTTFSLSPFHYTKLRSRITIRFPSPVRSRIREMIDSATRDQKFIERHKAVRMIVETEQGIEKLYSRSESSMPRMIEHLEALERKLKDIFVNAEMTAAKIEAGDKNEDESQDEEEMESGVLTPSNFSDEWTPVESPSTPSAHSEYTFEDVAEDEEENILSGSLTPSTSSRPSSPGLTLSSSSFSPPQSSPSPTATITGRPWHLFLVDTLYKCGNSLHDEWRTTELFNAWCKNNLWFAVTEGEIELLEKWKSWALDDRPVDQKWNL</sequence>
<protein>
    <submittedName>
        <fullName evidence="3">Uncharacterized protein</fullName>
    </submittedName>
</protein>
<dbReference type="EMBL" id="PQXJ01000572">
    <property type="protein sequence ID" value="TGO46687.1"/>
    <property type="molecule type" value="Genomic_DNA"/>
</dbReference>
<feature type="compositionally biased region" description="Acidic residues" evidence="1">
    <location>
        <begin position="297"/>
        <end position="308"/>
    </location>
</feature>
<accession>A0A4Z1HP34</accession>
<evidence type="ECO:0000256" key="2">
    <source>
        <dbReference type="SAM" id="Phobius"/>
    </source>
</evidence>
<keyword evidence="2" id="KW-0472">Membrane</keyword>
<feature type="compositionally biased region" description="Low complexity" evidence="1">
    <location>
        <begin position="310"/>
        <end position="344"/>
    </location>
</feature>
<gene>
    <name evidence="3" type="ORF">BOTNAR_0572g00040</name>
</gene>
<keyword evidence="4" id="KW-1185">Reference proteome</keyword>
<dbReference type="OrthoDB" id="3553081at2759"/>
<feature type="transmembrane region" description="Helical" evidence="2">
    <location>
        <begin position="30"/>
        <end position="54"/>
    </location>
</feature>
<comment type="caution">
    <text evidence="3">The sequence shown here is derived from an EMBL/GenBank/DDBJ whole genome shotgun (WGS) entry which is preliminary data.</text>
</comment>
<keyword evidence="2" id="KW-1133">Transmembrane helix</keyword>
<dbReference type="AlphaFoldDB" id="A0A4Z1HP34"/>
<feature type="region of interest" description="Disordered" evidence="1">
    <location>
        <begin position="251"/>
        <end position="347"/>
    </location>
</feature>
<organism evidence="3 4">
    <name type="scientific">Botryotinia narcissicola</name>
    <dbReference type="NCBI Taxonomy" id="278944"/>
    <lineage>
        <taxon>Eukaryota</taxon>
        <taxon>Fungi</taxon>
        <taxon>Dikarya</taxon>
        <taxon>Ascomycota</taxon>
        <taxon>Pezizomycotina</taxon>
        <taxon>Leotiomycetes</taxon>
        <taxon>Helotiales</taxon>
        <taxon>Sclerotiniaceae</taxon>
        <taxon>Botryotinia</taxon>
    </lineage>
</organism>
<feature type="compositionally biased region" description="Polar residues" evidence="1">
    <location>
        <begin position="272"/>
        <end position="294"/>
    </location>
</feature>
<dbReference type="Proteomes" id="UP000297452">
    <property type="component" value="Unassembled WGS sequence"/>
</dbReference>
<proteinExistence type="predicted"/>
<feature type="compositionally biased region" description="Acidic residues" evidence="1">
    <location>
        <begin position="257"/>
        <end position="268"/>
    </location>
</feature>
<evidence type="ECO:0000313" key="3">
    <source>
        <dbReference type="EMBL" id="TGO46687.1"/>
    </source>
</evidence>
<reference evidence="3 4" key="1">
    <citation type="submission" date="2017-12" db="EMBL/GenBank/DDBJ databases">
        <title>Comparative genomics of Botrytis spp.</title>
        <authorList>
            <person name="Valero-Jimenez C.A."/>
            <person name="Tapia P."/>
            <person name="Veloso J."/>
            <person name="Silva-Moreno E."/>
            <person name="Staats M."/>
            <person name="Valdes J.H."/>
            <person name="Van Kan J.A.L."/>
        </authorList>
    </citation>
    <scope>NUCLEOTIDE SEQUENCE [LARGE SCALE GENOMIC DNA]</scope>
    <source>
        <strain evidence="3 4">MUCL2120</strain>
    </source>
</reference>
<name>A0A4Z1HP34_9HELO</name>
<evidence type="ECO:0000313" key="4">
    <source>
        <dbReference type="Proteomes" id="UP000297452"/>
    </source>
</evidence>
<evidence type="ECO:0000256" key="1">
    <source>
        <dbReference type="SAM" id="MobiDB-lite"/>
    </source>
</evidence>
<keyword evidence="2" id="KW-0812">Transmembrane</keyword>